<dbReference type="BioCyc" id="CSTA292563:G1353-2883-MONOMER"/>
<dbReference type="SUPFAM" id="SSF53756">
    <property type="entry name" value="UDP-Glycosyltransferase/glycogen phosphorylase"/>
    <property type="match status" value="1"/>
</dbReference>
<evidence type="ECO:0000313" key="1">
    <source>
        <dbReference type="EMBL" id="AFZ48814.1"/>
    </source>
</evidence>
<keyword evidence="2" id="KW-1185">Reference proteome</keyword>
<proteinExistence type="predicted"/>
<dbReference type="EMBL" id="CP003940">
    <property type="protein sequence ID" value="AFZ48814.1"/>
    <property type="molecule type" value="Genomic_DNA"/>
</dbReference>
<sequence length="332" mass="39486">MEKIYFYAPNKKTHSFFAGQIPQWNDIKEIRKFQSGNFTSWIFTTYCRIKNAGFPCEIIDYLPEKGIVIADRDTLGNIYPYLEKLMLICAKGDREYHPSAHLHIVHNMNDQKKIINSIWNPYYISHWPQPSIIPRKRDRNSLVENIAFIGSRSNICQELLSDKWIKSLEELDCKWYPMFDKNQWHDYSNIDAIVAVRSFDKLHYLHKPASKLINCWQAHVPAILTPESAFLAAKKSDLDFLVVNSIDETIEAVKKLKNNPQLYLAMVQNGQARYKEFSEDKITKDWINFFEKFAIPHYQEWLSMSEIERRTIFSKRYLRLKFERIKQRLKFN</sequence>
<organism evidence="1 2">
    <name type="scientific">Cyanobacterium stanieri (strain ATCC 29140 / PCC 7202)</name>
    <dbReference type="NCBI Taxonomy" id="292563"/>
    <lineage>
        <taxon>Bacteria</taxon>
        <taxon>Bacillati</taxon>
        <taxon>Cyanobacteriota</taxon>
        <taxon>Cyanophyceae</taxon>
        <taxon>Oscillatoriophycideae</taxon>
        <taxon>Chroococcales</taxon>
        <taxon>Geminocystaceae</taxon>
        <taxon>Cyanobacterium</taxon>
    </lineage>
</organism>
<gene>
    <name evidence="1" type="ordered locus">Cyast_2876</name>
</gene>
<dbReference type="STRING" id="292563.Cyast_2876"/>
<dbReference type="Proteomes" id="UP000010483">
    <property type="component" value="Chromosome"/>
</dbReference>
<accession>K9YPL8</accession>
<evidence type="ECO:0000313" key="2">
    <source>
        <dbReference type="Proteomes" id="UP000010483"/>
    </source>
</evidence>
<dbReference type="eggNOG" id="COG0438">
    <property type="taxonomic scope" value="Bacteria"/>
</dbReference>
<dbReference type="PATRIC" id="fig|292563.3.peg.3000"/>
<reference evidence="2" key="1">
    <citation type="journal article" date="2013" name="Proc. Natl. Acad. Sci. U.S.A.">
        <title>Improving the coverage of the cyanobacterial phylum using diversity-driven genome sequencing.</title>
        <authorList>
            <person name="Shih P.M."/>
            <person name="Wu D."/>
            <person name="Latifi A."/>
            <person name="Axen S.D."/>
            <person name="Fewer D.P."/>
            <person name="Talla E."/>
            <person name="Calteau A."/>
            <person name="Cai F."/>
            <person name="Tandeau de Marsac N."/>
            <person name="Rippka R."/>
            <person name="Herdman M."/>
            <person name="Sivonen K."/>
            <person name="Coursin T."/>
            <person name="Laurent T."/>
            <person name="Goodwin L."/>
            <person name="Nolan M."/>
            <person name="Davenport K.W."/>
            <person name="Han C.S."/>
            <person name="Rubin E.M."/>
            <person name="Eisen J.A."/>
            <person name="Woyke T."/>
            <person name="Gugger M."/>
            <person name="Kerfeld C.A."/>
        </authorList>
    </citation>
    <scope>NUCLEOTIDE SEQUENCE [LARGE SCALE GENOMIC DNA]</scope>
    <source>
        <strain evidence="2">ATCC 29140 / PCC 7202</strain>
    </source>
</reference>
<dbReference type="HOGENOM" id="CLU_060090_0_0_3"/>
<dbReference type="KEGG" id="csn:Cyast_2876"/>
<dbReference type="AlphaFoldDB" id="K9YPL8"/>
<evidence type="ECO:0008006" key="3">
    <source>
        <dbReference type="Google" id="ProtNLM"/>
    </source>
</evidence>
<protein>
    <recommendedName>
        <fullName evidence="3">Glycosyl transferase family 1 domain-containing protein</fullName>
    </recommendedName>
</protein>
<name>K9YPL8_CYASC</name>